<dbReference type="RefSeq" id="WP_020074600.1">
    <property type="nucleotide sequence ID" value="NZ_SVNY01000007.1"/>
</dbReference>
<comment type="caution">
    <text evidence="2">The sequence shown here is derived from an EMBL/GenBank/DDBJ whole genome shotgun (WGS) entry which is preliminary data.</text>
</comment>
<protein>
    <submittedName>
        <fullName evidence="2">YcxB family protein</fullName>
    </submittedName>
</protein>
<sequence>MAELSREAPVLVLEQQLSAEDYAQAALLYENTLFPFRRYWVRAGICVCAAVLVASAIPWYLSQFATAVVPICAVVFFLALALYFWRDQPRRRLHGAVLQFCSSRLLCLPGKISVYQNGIVLENDAEMLSEFWTDFSGCVEGHAYYVLWGGISRPLLILKKSVLSSEQKERLSAHLRSTFAGRCRLANGGRFR</sequence>
<accession>A0A928Q3V2</accession>
<dbReference type="AlphaFoldDB" id="A0A928Q3V2"/>
<evidence type="ECO:0000313" key="2">
    <source>
        <dbReference type="EMBL" id="MBE6834388.1"/>
    </source>
</evidence>
<name>A0A928Q3V2_9FIRM</name>
<organism evidence="2 3">
    <name type="scientific">Faecalispora sporosphaeroides</name>
    <dbReference type="NCBI Taxonomy" id="1549"/>
    <lineage>
        <taxon>Bacteria</taxon>
        <taxon>Bacillati</taxon>
        <taxon>Bacillota</taxon>
        <taxon>Clostridia</taxon>
        <taxon>Eubacteriales</taxon>
        <taxon>Oscillospiraceae</taxon>
        <taxon>Faecalispora</taxon>
    </lineage>
</organism>
<gene>
    <name evidence="2" type="ORF">E7512_12575</name>
</gene>
<evidence type="ECO:0000313" key="3">
    <source>
        <dbReference type="Proteomes" id="UP000754750"/>
    </source>
</evidence>
<reference evidence="2" key="1">
    <citation type="submission" date="2019-04" db="EMBL/GenBank/DDBJ databases">
        <title>Evolution of Biomass-Degrading Anaerobic Consortia Revealed by Metagenomics.</title>
        <authorList>
            <person name="Peng X."/>
        </authorList>
    </citation>
    <scope>NUCLEOTIDE SEQUENCE</scope>
    <source>
        <strain evidence="2">SIG551</strain>
    </source>
</reference>
<keyword evidence="1" id="KW-1133">Transmembrane helix</keyword>
<evidence type="ECO:0000256" key="1">
    <source>
        <dbReference type="SAM" id="Phobius"/>
    </source>
</evidence>
<dbReference type="Proteomes" id="UP000754750">
    <property type="component" value="Unassembled WGS sequence"/>
</dbReference>
<keyword evidence="1" id="KW-0812">Transmembrane</keyword>
<feature type="transmembrane region" description="Helical" evidence="1">
    <location>
        <begin position="67"/>
        <end position="85"/>
    </location>
</feature>
<feature type="transmembrane region" description="Helical" evidence="1">
    <location>
        <begin position="39"/>
        <end position="61"/>
    </location>
</feature>
<proteinExistence type="predicted"/>
<keyword evidence="1" id="KW-0472">Membrane</keyword>
<dbReference type="EMBL" id="SVNY01000007">
    <property type="protein sequence ID" value="MBE6834388.1"/>
    <property type="molecule type" value="Genomic_DNA"/>
</dbReference>